<dbReference type="RefSeq" id="WP_267301794.1">
    <property type="nucleotide sequence ID" value="NZ_JAOQJZ010000014.1"/>
</dbReference>
<dbReference type="Proteomes" id="UP001208131">
    <property type="component" value="Unassembled WGS sequence"/>
</dbReference>
<proteinExistence type="predicted"/>
<dbReference type="EMBL" id="JAOQJZ010000014">
    <property type="protein sequence ID" value="MCU6706698.1"/>
    <property type="molecule type" value="Genomic_DNA"/>
</dbReference>
<name>A0AAE3IML3_9FIRM</name>
<keyword evidence="2" id="KW-1185">Reference proteome</keyword>
<protein>
    <submittedName>
        <fullName evidence="1">Uncharacterized protein</fullName>
    </submittedName>
</protein>
<evidence type="ECO:0000313" key="2">
    <source>
        <dbReference type="Proteomes" id="UP001208131"/>
    </source>
</evidence>
<sequence length="123" mass="13773">MTGTLLKINGVWVTDPDPDSWSPVNCYEWTAGSGRVNTTGLFVGARKFCKYKLPCKWTMLPVADSAEIQSLIEDGPDFAELEFWHNGKYYSISANASDYVPQGLVRLDGGEYYKNCTVTFAER</sequence>
<evidence type="ECO:0000313" key="1">
    <source>
        <dbReference type="EMBL" id="MCU6706698.1"/>
    </source>
</evidence>
<gene>
    <name evidence="1" type="ORF">OCV57_12305</name>
</gene>
<accession>A0AAE3IML3</accession>
<organism evidence="1 2">
    <name type="scientific">Hominimerdicola aceti</name>
    <dbReference type="NCBI Taxonomy" id="2981726"/>
    <lineage>
        <taxon>Bacteria</taxon>
        <taxon>Bacillati</taxon>
        <taxon>Bacillota</taxon>
        <taxon>Clostridia</taxon>
        <taxon>Eubacteriales</taxon>
        <taxon>Oscillospiraceae</taxon>
        <taxon>Hominimerdicola</taxon>
    </lineage>
</organism>
<dbReference type="AlphaFoldDB" id="A0AAE3IML3"/>
<comment type="caution">
    <text evidence="1">The sequence shown here is derived from an EMBL/GenBank/DDBJ whole genome shotgun (WGS) entry which is preliminary data.</text>
</comment>
<reference evidence="1 2" key="1">
    <citation type="journal article" date="2021" name="ISME Commun">
        <title>Automated analysis of genomic sequences facilitates high-throughput and comprehensive description of bacteria.</title>
        <authorList>
            <person name="Hitch T.C.A."/>
        </authorList>
    </citation>
    <scope>NUCLEOTIDE SEQUENCE [LARGE SCALE GENOMIC DNA]</scope>
    <source>
        <strain evidence="1 2">Sanger_31</strain>
    </source>
</reference>